<dbReference type="EMBL" id="BAABBN010000012">
    <property type="protein sequence ID" value="GAA3938249.1"/>
    <property type="molecule type" value="Genomic_DNA"/>
</dbReference>
<reference evidence="3" key="1">
    <citation type="journal article" date="2019" name="Int. J. Syst. Evol. Microbiol.">
        <title>The Global Catalogue of Microorganisms (GCM) 10K type strain sequencing project: providing services to taxonomists for standard genome sequencing and annotation.</title>
        <authorList>
            <consortium name="The Broad Institute Genomics Platform"/>
            <consortium name="The Broad Institute Genome Sequencing Center for Infectious Disease"/>
            <person name="Wu L."/>
            <person name="Ma J."/>
        </authorList>
    </citation>
    <scope>NUCLEOTIDE SEQUENCE [LARGE SCALE GENOMIC DNA]</scope>
    <source>
        <strain evidence="3">JCM 17551</strain>
    </source>
</reference>
<organism evidence="2 3">
    <name type="scientific">Litoribacillus peritrichatus</name>
    <dbReference type="NCBI Taxonomy" id="718191"/>
    <lineage>
        <taxon>Bacteria</taxon>
        <taxon>Pseudomonadati</taxon>
        <taxon>Pseudomonadota</taxon>
        <taxon>Gammaproteobacteria</taxon>
        <taxon>Oceanospirillales</taxon>
        <taxon>Oceanospirillaceae</taxon>
        <taxon>Litoribacillus</taxon>
    </lineage>
</organism>
<comment type="caution">
    <text evidence="2">The sequence shown here is derived from an EMBL/GenBank/DDBJ whole genome shotgun (WGS) entry which is preliminary data.</text>
</comment>
<keyword evidence="3" id="KW-1185">Reference proteome</keyword>
<accession>A0ABP7N6L8</accession>
<evidence type="ECO:0000313" key="3">
    <source>
        <dbReference type="Proteomes" id="UP001501565"/>
    </source>
</evidence>
<feature type="chain" id="PRO_5046180828" evidence="1">
    <location>
        <begin position="36"/>
        <end position="145"/>
    </location>
</feature>
<dbReference type="Proteomes" id="UP001501565">
    <property type="component" value="Unassembled WGS sequence"/>
</dbReference>
<gene>
    <name evidence="2" type="ORF">GCM10022277_38140</name>
</gene>
<feature type="signal peptide" evidence="1">
    <location>
        <begin position="1"/>
        <end position="35"/>
    </location>
</feature>
<sequence>MVMAIVFHYLVNSAFRAFTGVLLVVSLLFSSSSIAATVSGGSDGITVLQLPESYSSVQLNSDDGTQLNSENGIFETAEGFDDGYYTYKILSEVAVKPSSRMNAQTLNNGRDANVKPASTYMKVIESKRFLIQDGQVVNPDLAEEY</sequence>
<proteinExistence type="predicted"/>
<evidence type="ECO:0000313" key="2">
    <source>
        <dbReference type="EMBL" id="GAA3938249.1"/>
    </source>
</evidence>
<keyword evidence="1" id="KW-0732">Signal</keyword>
<protein>
    <submittedName>
        <fullName evidence="2">Uncharacterized protein</fullName>
    </submittedName>
</protein>
<evidence type="ECO:0000256" key="1">
    <source>
        <dbReference type="SAM" id="SignalP"/>
    </source>
</evidence>
<name>A0ABP7N6L8_9GAMM</name>